<dbReference type="RefSeq" id="WP_041964718.1">
    <property type="nucleotide sequence ID" value="NZ_BASE01000019.1"/>
</dbReference>
<keyword evidence="1" id="KW-0812">Transmembrane</keyword>
<keyword evidence="1" id="KW-0472">Membrane</keyword>
<keyword evidence="3" id="KW-1185">Reference proteome</keyword>
<reference evidence="2 3" key="1">
    <citation type="submission" date="2013-06" db="EMBL/GenBank/DDBJ databases">
        <title>Whole genome shotgun sequence of Bacillus selenatarsenatis SF-1.</title>
        <authorList>
            <person name="Kuroda M."/>
            <person name="Sei K."/>
            <person name="Yamashita M."/>
            <person name="Ike M."/>
        </authorList>
    </citation>
    <scope>NUCLEOTIDE SEQUENCE [LARGE SCALE GENOMIC DNA]</scope>
    <source>
        <strain evidence="2 3">SF-1</strain>
    </source>
</reference>
<dbReference type="Proteomes" id="UP000031014">
    <property type="component" value="Unassembled WGS sequence"/>
</dbReference>
<dbReference type="OrthoDB" id="2897504at2"/>
<feature type="transmembrane region" description="Helical" evidence="1">
    <location>
        <begin position="7"/>
        <end position="29"/>
    </location>
</feature>
<dbReference type="STRING" id="1321606.SAMD00020551_0942"/>
<evidence type="ECO:0000256" key="1">
    <source>
        <dbReference type="SAM" id="Phobius"/>
    </source>
</evidence>
<evidence type="ECO:0000313" key="3">
    <source>
        <dbReference type="Proteomes" id="UP000031014"/>
    </source>
</evidence>
<gene>
    <name evidence="2" type="ORF">SAMD00020551_0942</name>
</gene>
<dbReference type="EMBL" id="BASE01000019">
    <property type="protein sequence ID" value="GAM12807.1"/>
    <property type="molecule type" value="Genomic_DNA"/>
</dbReference>
<accession>A0A0A8X1A2</accession>
<sequence length="65" mass="6969">MKNNNKIALLVSLVVLVGFPILFLFVSLITGQWGYLAWSIPPSLAAGLTGLMLTLNQIKKAGKNA</sequence>
<name>A0A0A8X1A2_MESS1</name>
<proteinExistence type="predicted"/>
<dbReference type="AlphaFoldDB" id="A0A0A8X1A2"/>
<protein>
    <submittedName>
        <fullName evidence="2">Uncharacterized protein</fullName>
    </submittedName>
</protein>
<evidence type="ECO:0000313" key="2">
    <source>
        <dbReference type="EMBL" id="GAM12807.1"/>
    </source>
</evidence>
<keyword evidence="1" id="KW-1133">Transmembrane helix</keyword>
<organism evidence="2 3">
    <name type="scientific">Mesobacillus selenatarsenatis (strain DSM 18680 / JCM 14380 / FERM P-15431 / SF-1)</name>
    <dbReference type="NCBI Taxonomy" id="1321606"/>
    <lineage>
        <taxon>Bacteria</taxon>
        <taxon>Bacillati</taxon>
        <taxon>Bacillota</taxon>
        <taxon>Bacilli</taxon>
        <taxon>Bacillales</taxon>
        <taxon>Bacillaceae</taxon>
        <taxon>Mesobacillus</taxon>
    </lineage>
</organism>
<comment type="caution">
    <text evidence="2">The sequence shown here is derived from an EMBL/GenBank/DDBJ whole genome shotgun (WGS) entry which is preliminary data.</text>
</comment>
<feature type="transmembrane region" description="Helical" evidence="1">
    <location>
        <begin position="35"/>
        <end position="55"/>
    </location>
</feature>